<dbReference type="CDD" id="cd02972">
    <property type="entry name" value="DsbA_family"/>
    <property type="match status" value="1"/>
</dbReference>
<dbReference type="STRING" id="1891671.SAMN06295885_0983"/>
<gene>
    <name evidence="9" type="ORF">SAMN06295885_0983</name>
</gene>
<dbReference type="AlphaFoldDB" id="A0A1X7N9Z1"/>
<dbReference type="Gene3D" id="3.40.30.10">
    <property type="entry name" value="Glutaredoxin"/>
    <property type="match status" value="1"/>
</dbReference>
<reference evidence="10" key="1">
    <citation type="submission" date="2017-04" db="EMBL/GenBank/DDBJ databases">
        <authorList>
            <person name="Varghese N."/>
            <person name="Submissions S."/>
        </authorList>
    </citation>
    <scope>NUCLEOTIDE SEQUENCE [LARGE SCALE GENOMIC DNA]</scope>
    <source>
        <strain evidence="10">VKM Ac-2121</strain>
    </source>
</reference>
<dbReference type="GO" id="GO:0016853">
    <property type="term" value="F:isomerase activity"/>
    <property type="evidence" value="ECO:0007669"/>
    <property type="project" value="UniProtKB-KW"/>
</dbReference>
<organism evidence="9 10">
    <name type="scientific">Rathayibacter oskolensis</name>
    <dbReference type="NCBI Taxonomy" id="1891671"/>
    <lineage>
        <taxon>Bacteria</taxon>
        <taxon>Bacillati</taxon>
        <taxon>Actinomycetota</taxon>
        <taxon>Actinomycetes</taxon>
        <taxon>Micrococcales</taxon>
        <taxon>Microbacteriaceae</taxon>
        <taxon>Rathayibacter</taxon>
    </lineage>
</organism>
<dbReference type="GO" id="GO:0016491">
    <property type="term" value="F:oxidoreductase activity"/>
    <property type="evidence" value="ECO:0007669"/>
    <property type="project" value="UniProtKB-KW"/>
</dbReference>
<keyword evidence="9" id="KW-0413">Isomerase</keyword>
<accession>A0A1X7N9Z1</accession>
<evidence type="ECO:0000256" key="3">
    <source>
        <dbReference type="ARBA" id="ARBA00023002"/>
    </source>
</evidence>
<name>A0A1X7N9Z1_9MICO</name>
<evidence type="ECO:0000256" key="2">
    <source>
        <dbReference type="ARBA" id="ARBA00022729"/>
    </source>
</evidence>
<evidence type="ECO:0000256" key="5">
    <source>
        <dbReference type="ARBA" id="ARBA00023284"/>
    </source>
</evidence>
<evidence type="ECO:0000256" key="1">
    <source>
        <dbReference type="ARBA" id="ARBA00005791"/>
    </source>
</evidence>
<evidence type="ECO:0000256" key="6">
    <source>
        <dbReference type="SAM" id="MobiDB-lite"/>
    </source>
</evidence>
<evidence type="ECO:0000313" key="10">
    <source>
        <dbReference type="Proteomes" id="UP000193711"/>
    </source>
</evidence>
<protein>
    <submittedName>
        <fullName evidence="9">Protein-disulfide isomerase</fullName>
    </submittedName>
</protein>
<feature type="transmembrane region" description="Helical" evidence="7">
    <location>
        <begin position="39"/>
        <end position="61"/>
    </location>
</feature>
<keyword evidence="4" id="KW-1015">Disulfide bond</keyword>
<feature type="domain" description="Thioredoxin-like fold" evidence="8">
    <location>
        <begin position="116"/>
        <end position="278"/>
    </location>
</feature>
<keyword evidence="5" id="KW-0676">Redox-active center</keyword>
<keyword evidence="7" id="KW-1133">Transmembrane helix</keyword>
<dbReference type="Proteomes" id="UP000193711">
    <property type="component" value="Unassembled WGS sequence"/>
</dbReference>
<dbReference type="InterPro" id="IPR036249">
    <property type="entry name" value="Thioredoxin-like_sf"/>
</dbReference>
<keyword evidence="3" id="KW-0560">Oxidoreductase</keyword>
<keyword evidence="7" id="KW-0812">Transmembrane</keyword>
<dbReference type="EMBL" id="FXBM01000001">
    <property type="protein sequence ID" value="SMH34367.1"/>
    <property type="molecule type" value="Genomic_DNA"/>
</dbReference>
<keyword evidence="2" id="KW-0732">Signal</keyword>
<evidence type="ECO:0000256" key="4">
    <source>
        <dbReference type="ARBA" id="ARBA00023157"/>
    </source>
</evidence>
<dbReference type="Pfam" id="PF13462">
    <property type="entry name" value="Thioredoxin_4"/>
    <property type="match status" value="1"/>
</dbReference>
<dbReference type="OrthoDB" id="117402at2"/>
<keyword evidence="7" id="KW-0472">Membrane</keyword>
<comment type="similarity">
    <text evidence="1">Belongs to the thioredoxin family. DsbA subfamily.</text>
</comment>
<evidence type="ECO:0000259" key="8">
    <source>
        <dbReference type="Pfam" id="PF13462"/>
    </source>
</evidence>
<sequence length="304" mass="32064">MSANGAKSGLTKRERQELAREEARERREEERKRRRRNRILGQSGAAVAVLAVVALVAWNILSQQAVASIGPANMLSDGIVLSGDGSTVSATTTAAIEPGAEPVSTDETAARASGVVTVDLYVDYLCPYCGQFESTNMENLESWLTQGAITLEIHPIAILDSSSAGSEYSSRAANAAACVADEDPDSFLAVHKALFAQQPQEGTTGLDDDALRTLVTDAGVTDENVLACITGGEFRPWVEAATERATTQPLANSSLEKLESTPTVVVNGEYYTGAPDDADAFVSFITSTLEAEESTSTATPAPTE</sequence>
<dbReference type="RefSeq" id="WP_085475426.1">
    <property type="nucleotide sequence ID" value="NZ_FXBM01000001.1"/>
</dbReference>
<dbReference type="InterPro" id="IPR012336">
    <property type="entry name" value="Thioredoxin-like_fold"/>
</dbReference>
<dbReference type="PANTHER" id="PTHR13887:SF14">
    <property type="entry name" value="DISULFIDE BOND FORMATION PROTEIN D"/>
    <property type="match status" value="1"/>
</dbReference>
<evidence type="ECO:0000256" key="7">
    <source>
        <dbReference type="SAM" id="Phobius"/>
    </source>
</evidence>
<proteinExistence type="inferred from homology"/>
<dbReference type="PANTHER" id="PTHR13887">
    <property type="entry name" value="GLUTATHIONE S-TRANSFERASE KAPPA"/>
    <property type="match status" value="1"/>
</dbReference>
<evidence type="ECO:0000313" key="9">
    <source>
        <dbReference type="EMBL" id="SMH34367.1"/>
    </source>
</evidence>
<feature type="compositionally biased region" description="Basic and acidic residues" evidence="6">
    <location>
        <begin position="11"/>
        <end position="31"/>
    </location>
</feature>
<feature type="region of interest" description="Disordered" evidence="6">
    <location>
        <begin position="1"/>
        <end position="35"/>
    </location>
</feature>
<keyword evidence="10" id="KW-1185">Reference proteome</keyword>
<dbReference type="SUPFAM" id="SSF52833">
    <property type="entry name" value="Thioredoxin-like"/>
    <property type="match status" value="1"/>
</dbReference>